<keyword evidence="4 6" id="KW-0238">DNA-binding</keyword>
<dbReference type="Gene3D" id="3.40.50.300">
    <property type="entry name" value="P-loop containing nucleotide triphosphate hydrolases"/>
    <property type="match status" value="1"/>
</dbReference>
<dbReference type="PANTHER" id="PTHR35807:SF1">
    <property type="entry name" value="TRANSCRIPTIONAL REGULATOR REDD"/>
    <property type="match status" value="1"/>
</dbReference>
<dbReference type="InterPro" id="IPR005158">
    <property type="entry name" value="BTAD"/>
</dbReference>
<dbReference type="InterPro" id="IPR002182">
    <property type="entry name" value="NB-ARC"/>
</dbReference>
<dbReference type="PROSITE" id="PS51755">
    <property type="entry name" value="OMPR_PHOB"/>
    <property type="match status" value="1"/>
</dbReference>
<evidence type="ECO:0000313" key="9">
    <source>
        <dbReference type="Proteomes" id="UP001500618"/>
    </source>
</evidence>
<dbReference type="SUPFAM" id="SSF48452">
    <property type="entry name" value="TPR-like"/>
    <property type="match status" value="1"/>
</dbReference>
<dbReference type="InterPro" id="IPR016032">
    <property type="entry name" value="Sig_transdc_resp-reg_C-effctor"/>
</dbReference>
<dbReference type="InterPro" id="IPR027417">
    <property type="entry name" value="P-loop_NTPase"/>
</dbReference>
<dbReference type="SUPFAM" id="SSF52540">
    <property type="entry name" value="P-loop containing nucleoside triphosphate hydrolases"/>
    <property type="match status" value="1"/>
</dbReference>
<evidence type="ECO:0000256" key="3">
    <source>
        <dbReference type="ARBA" id="ARBA00023015"/>
    </source>
</evidence>
<dbReference type="Pfam" id="PF03704">
    <property type="entry name" value="BTAD"/>
    <property type="match status" value="1"/>
</dbReference>
<evidence type="ECO:0000259" key="7">
    <source>
        <dbReference type="PROSITE" id="PS51755"/>
    </source>
</evidence>
<reference evidence="8 9" key="1">
    <citation type="journal article" date="2019" name="Int. J. Syst. Evol. Microbiol.">
        <title>The Global Catalogue of Microorganisms (GCM) 10K type strain sequencing project: providing services to taxonomists for standard genome sequencing and annotation.</title>
        <authorList>
            <consortium name="The Broad Institute Genomics Platform"/>
            <consortium name="The Broad Institute Genome Sequencing Center for Infectious Disease"/>
            <person name="Wu L."/>
            <person name="Ma J."/>
        </authorList>
    </citation>
    <scope>NUCLEOTIDE SEQUENCE [LARGE SCALE GENOMIC DNA]</scope>
    <source>
        <strain evidence="8 9">JCM 14718</strain>
    </source>
</reference>
<dbReference type="SMART" id="SM00862">
    <property type="entry name" value="Trans_reg_C"/>
    <property type="match status" value="1"/>
</dbReference>
<comment type="caution">
    <text evidence="8">The sequence shown here is derived from an EMBL/GenBank/DDBJ whole genome shotgun (WGS) entry which is preliminary data.</text>
</comment>
<evidence type="ECO:0000256" key="1">
    <source>
        <dbReference type="ARBA" id="ARBA00005820"/>
    </source>
</evidence>
<protein>
    <recommendedName>
        <fullName evidence="7">OmpR/PhoB-type domain-containing protein</fullName>
    </recommendedName>
</protein>
<keyword evidence="9" id="KW-1185">Reference proteome</keyword>
<dbReference type="SMART" id="SM01043">
    <property type="entry name" value="BTAD"/>
    <property type="match status" value="1"/>
</dbReference>
<organism evidence="8 9">
    <name type="scientific">Fodinicola feengrottensis</name>
    <dbReference type="NCBI Taxonomy" id="435914"/>
    <lineage>
        <taxon>Bacteria</taxon>
        <taxon>Bacillati</taxon>
        <taxon>Actinomycetota</taxon>
        <taxon>Actinomycetes</taxon>
        <taxon>Mycobacteriales</taxon>
        <taxon>Fodinicola</taxon>
    </lineage>
</organism>
<keyword evidence="5" id="KW-0804">Transcription</keyword>
<dbReference type="SUPFAM" id="SSF46894">
    <property type="entry name" value="C-terminal effector domain of the bipartite response regulators"/>
    <property type="match status" value="1"/>
</dbReference>
<sequence length="568" mass="60885">MRFGVLGPALLETARGEVELRSRNQRTVLAVLLNAAGQPVQAARLMSALWPVRPPRTAPNAVHVAIHHLRKALEEPDRLRSTPAGYVLRTDPDEVDLERFQALVAAGRAALAAGSAVVAGDRLAAALGLWRGSAYEDLRDDVLLRTEIERLEELRLTALGARIDADLMAGRQLEVVGELRQLVRAHPTREAFAVQLMTALERTGRRGESVHVYHAARRALAREVGARPGVRLQAALRDVLATPAPALDRRPAPAQLPALPPIFVSRGAEIALRREVAAVVAISGPAGAGKTTLAVRIAHQLQDRFPDGQVYADLGGSLSRRVEPATILTDFLDSLGIEPIPAELQERTALYRSVLADRRVLVLLDGAVDESQVAPLLPGAGASQVLVTSRPRLTGLSAVDQLDLGPFTRSEGLELLAAVAGAERVRHQGAAAATVVDRCGGSAFALRIAGELLRDQPVADLAASLADDSLRLEVLSGVRASLSLSYQDLSASLRQALDDLGSLEATRLTVALAVSALGESPAAATEILEQLVDARLLYVVGRDNYQFYDLVRLYVREQCSRTCERASR</sequence>
<dbReference type="PRINTS" id="PR00364">
    <property type="entry name" value="DISEASERSIST"/>
</dbReference>
<dbReference type="Gene3D" id="1.10.8.430">
    <property type="entry name" value="Helical domain of apoptotic protease-activating factors"/>
    <property type="match status" value="1"/>
</dbReference>
<dbReference type="Gene3D" id="1.25.40.10">
    <property type="entry name" value="Tetratricopeptide repeat domain"/>
    <property type="match status" value="1"/>
</dbReference>
<dbReference type="PANTHER" id="PTHR35807">
    <property type="entry name" value="TRANSCRIPTIONAL REGULATOR REDD-RELATED"/>
    <property type="match status" value="1"/>
</dbReference>
<evidence type="ECO:0000256" key="6">
    <source>
        <dbReference type="PROSITE-ProRule" id="PRU01091"/>
    </source>
</evidence>
<evidence type="ECO:0000256" key="4">
    <source>
        <dbReference type="ARBA" id="ARBA00023125"/>
    </source>
</evidence>
<feature type="domain" description="OmpR/PhoB-type" evidence="7">
    <location>
        <begin position="1"/>
        <end position="90"/>
    </location>
</feature>
<dbReference type="CDD" id="cd02019">
    <property type="entry name" value="NK"/>
    <property type="match status" value="1"/>
</dbReference>
<dbReference type="Gene3D" id="1.10.10.10">
    <property type="entry name" value="Winged helix-like DNA-binding domain superfamily/Winged helix DNA-binding domain"/>
    <property type="match status" value="1"/>
</dbReference>
<dbReference type="InterPro" id="IPR036388">
    <property type="entry name" value="WH-like_DNA-bd_sf"/>
</dbReference>
<name>A0ABN2G4R8_9ACTN</name>
<feature type="DNA-binding region" description="OmpR/PhoB-type" evidence="6">
    <location>
        <begin position="1"/>
        <end position="90"/>
    </location>
</feature>
<comment type="similarity">
    <text evidence="1">Belongs to the AfsR/DnrI/RedD regulatory family.</text>
</comment>
<evidence type="ECO:0000256" key="2">
    <source>
        <dbReference type="ARBA" id="ARBA00022737"/>
    </source>
</evidence>
<evidence type="ECO:0000313" key="8">
    <source>
        <dbReference type="EMBL" id="GAA1665373.1"/>
    </source>
</evidence>
<dbReference type="CDD" id="cd15831">
    <property type="entry name" value="BTAD"/>
    <property type="match status" value="1"/>
</dbReference>
<dbReference type="Pfam" id="PF00931">
    <property type="entry name" value="NB-ARC"/>
    <property type="match status" value="1"/>
</dbReference>
<proteinExistence type="inferred from homology"/>
<keyword evidence="2" id="KW-0677">Repeat</keyword>
<dbReference type="Proteomes" id="UP001500618">
    <property type="component" value="Unassembled WGS sequence"/>
</dbReference>
<dbReference type="Pfam" id="PF00486">
    <property type="entry name" value="Trans_reg_C"/>
    <property type="match status" value="1"/>
</dbReference>
<accession>A0ABN2G4R8</accession>
<dbReference type="InterPro" id="IPR042197">
    <property type="entry name" value="Apaf_helical"/>
</dbReference>
<dbReference type="InterPro" id="IPR001867">
    <property type="entry name" value="OmpR/PhoB-type_DNA-bd"/>
</dbReference>
<keyword evidence="3" id="KW-0805">Transcription regulation</keyword>
<dbReference type="EMBL" id="BAAANY010000005">
    <property type="protein sequence ID" value="GAA1665373.1"/>
    <property type="molecule type" value="Genomic_DNA"/>
</dbReference>
<dbReference type="InterPro" id="IPR051677">
    <property type="entry name" value="AfsR-DnrI-RedD_regulator"/>
</dbReference>
<gene>
    <name evidence="8" type="ORF">GCM10009765_13670</name>
</gene>
<dbReference type="InterPro" id="IPR011990">
    <property type="entry name" value="TPR-like_helical_dom_sf"/>
</dbReference>
<evidence type="ECO:0000256" key="5">
    <source>
        <dbReference type="ARBA" id="ARBA00023163"/>
    </source>
</evidence>